<reference evidence="13 14" key="1">
    <citation type="submission" date="2018-05" db="EMBL/GenBank/DDBJ databases">
        <title>Paenibacillus flagellatus sp. nov., isolated from selenium mineral soil.</title>
        <authorList>
            <person name="Dai X."/>
        </authorList>
    </citation>
    <scope>NUCLEOTIDE SEQUENCE [LARGE SCALE GENOMIC DNA]</scope>
    <source>
        <strain evidence="13 14">DXL2</strain>
    </source>
</reference>
<evidence type="ECO:0000259" key="11">
    <source>
        <dbReference type="PROSITE" id="PS50111"/>
    </source>
</evidence>
<sequence>MQQANPIKSVGTKLLLIFFVSIVAMVLVVGIFSYQISKSVIKTKVADASHETIVQATDKIDFLLENMENISVQIMSDDTIADNMTKFKDKALTQFDRLQTGQLVGNRLKSYVLSNAKIADINIIPFAADVTDTYRSTTTLKDETFKAPWFEEVKKADGKAIWLPTSKAGYVTSPNSFALGRVLRNIKSGSVEGILIVEIKVTALKDALGVVSIGEGSEIAIISADNNVIYSDKTDDIESKYAIDVAANVASTGNDSANFDATKNGEHFLTVYDPIQKSGWLIAGAVPVGELVKDAKKISNLMYVMVFVSMLLAVLVGYMAIRMIARPLVAVRNLMMEGARGNLTVRTKDTGRQDEIGQLSASFNQMMEQITNLVSQTTVSAQEVLDTAAELSDASKKTAQSAKEIAVATEEIAGGASSLAVEAERGSDLTGSITQKVNHVVEANAQMEAAAAEVQLASRKGTAYMSELITKTGTTEEMTRSMVEKVEKLQESTSSIRKILDMLNNITKQTNILSLNATIEAARAGAAGKGFMVVADEIRKLADQSKQSIDVVAQITDRIQTEMQETVAVLSKAYPIFQEQIVSVKDADEIFKQVQSQMDGFADQLKEVTDSVQQLRDSQAVLSDAMSNVSAVAQQSSATSEEVASLSSEQLSISGGLVRLSEKLEDLSNSLKESLSKFSI</sequence>
<dbReference type="Pfam" id="PF00015">
    <property type="entry name" value="MCPsignal"/>
    <property type="match status" value="1"/>
</dbReference>
<dbReference type="EMBL" id="QJVJ01000010">
    <property type="protein sequence ID" value="PYI52276.1"/>
    <property type="molecule type" value="Genomic_DNA"/>
</dbReference>
<protein>
    <submittedName>
        <fullName evidence="13">Methyl-accepting chemotaxis protein</fullName>
    </submittedName>
</protein>
<dbReference type="PANTHER" id="PTHR32089">
    <property type="entry name" value="METHYL-ACCEPTING CHEMOTAXIS PROTEIN MCPB"/>
    <property type="match status" value="1"/>
</dbReference>
<accession>A0A2V5KSZ1</accession>
<dbReference type="OrthoDB" id="9760371at2"/>
<dbReference type="CDD" id="cd06225">
    <property type="entry name" value="HAMP"/>
    <property type="match status" value="1"/>
</dbReference>
<evidence type="ECO:0000256" key="1">
    <source>
        <dbReference type="ARBA" id="ARBA00004651"/>
    </source>
</evidence>
<comment type="caution">
    <text evidence="13">The sequence shown here is derived from an EMBL/GenBank/DDBJ whole genome shotgun (WGS) entry which is preliminary data.</text>
</comment>
<dbReference type="SMART" id="SM00283">
    <property type="entry name" value="MA"/>
    <property type="match status" value="1"/>
</dbReference>
<keyword evidence="5 10" id="KW-1133">Transmembrane helix</keyword>
<feature type="domain" description="HAMP" evidence="12">
    <location>
        <begin position="322"/>
        <end position="375"/>
    </location>
</feature>
<dbReference type="GO" id="GO:0007165">
    <property type="term" value="P:signal transduction"/>
    <property type="evidence" value="ECO:0007669"/>
    <property type="project" value="UniProtKB-KW"/>
</dbReference>
<evidence type="ECO:0000256" key="10">
    <source>
        <dbReference type="SAM" id="Phobius"/>
    </source>
</evidence>
<dbReference type="GO" id="GO:0006935">
    <property type="term" value="P:chemotaxis"/>
    <property type="evidence" value="ECO:0007669"/>
    <property type="project" value="UniProtKB-KW"/>
</dbReference>
<evidence type="ECO:0000256" key="4">
    <source>
        <dbReference type="ARBA" id="ARBA00022692"/>
    </source>
</evidence>
<proteinExistence type="inferred from homology"/>
<feature type="domain" description="Methyl-accepting transducer" evidence="11">
    <location>
        <begin position="394"/>
        <end position="651"/>
    </location>
</feature>
<evidence type="ECO:0000256" key="8">
    <source>
        <dbReference type="ARBA" id="ARBA00029447"/>
    </source>
</evidence>
<name>A0A2V5KSZ1_9BACL</name>
<comment type="subcellular location">
    <subcellularLocation>
        <location evidence="1">Cell membrane</location>
        <topology evidence="1">Multi-pass membrane protein</topology>
    </subcellularLocation>
</comment>
<evidence type="ECO:0000256" key="2">
    <source>
        <dbReference type="ARBA" id="ARBA00022475"/>
    </source>
</evidence>
<dbReference type="GO" id="GO:0005886">
    <property type="term" value="C:plasma membrane"/>
    <property type="evidence" value="ECO:0007669"/>
    <property type="project" value="UniProtKB-SubCell"/>
</dbReference>
<keyword evidence="6 10" id="KW-0472">Membrane</keyword>
<evidence type="ECO:0000256" key="6">
    <source>
        <dbReference type="ARBA" id="ARBA00023136"/>
    </source>
</evidence>
<dbReference type="InterPro" id="IPR004089">
    <property type="entry name" value="MCPsignal_dom"/>
</dbReference>
<dbReference type="SMART" id="SM00304">
    <property type="entry name" value="HAMP"/>
    <property type="match status" value="1"/>
</dbReference>
<evidence type="ECO:0000256" key="5">
    <source>
        <dbReference type="ARBA" id="ARBA00022989"/>
    </source>
</evidence>
<dbReference type="Gene3D" id="1.10.287.950">
    <property type="entry name" value="Methyl-accepting chemotaxis protein"/>
    <property type="match status" value="1"/>
</dbReference>
<evidence type="ECO:0000313" key="14">
    <source>
        <dbReference type="Proteomes" id="UP000247476"/>
    </source>
</evidence>
<dbReference type="InterPro" id="IPR003660">
    <property type="entry name" value="HAMP_dom"/>
</dbReference>
<gene>
    <name evidence="13" type="ORF">DLM86_21910</name>
</gene>
<evidence type="ECO:0000313" key="13">
    <source>
        <dbReference type="EMBL" id="PYI52276.1"/>
    </source>
</evidence>
<keyword evidence="2" id="KW-1003">Cell membrane</keyword>
<keyword evidence="4 10" id="KW-0812">Transmembrane</keyword>
<evidence type="ECO:0000256" key="9">
    <source>
        <dbReference type="PROSITE-ProRule" id="PRU00284"/>
    </source>
</evidence>
<evidence type="ECO:0000256" key="7">
    <source>
        <dbReference type="ARBA" id="ARBA00023224"/>
    </source>
</evidence>
<dbReference type="Pfam" id="PF00672">
    <property type="entry name" value="HAMP"/>
    <property type="match status" value="1"/>
</dbReference>
<dbReference type="AlphaFoldDB" id="A0A2V5KSZ1"/>
<feature type="transmembrane region" description="Helical" evidence="10">
    <location>
        <begin position="14"/>
        <end position="34"/>
    </location>
</feature>
<dbReference type="InterPro" id="IPR033479">
    <property type="entry name" value="dCache_1"/>
</dbReference>
<dbReference type="PANTHER" id="PTHR32089:SF112">
    <property type="entry name" value="LYSOZYME-LIKE PROTEIN-RELATED"/>
    <property type="match status" value="1"/>
</dbReference>
<dbReference type="Gene3D" id="3.30.450.20">
    <property type="entry name" value="PAS domain"/>
    <property type="match status" value="1"/>
</dbReference>
<dbReference type="Pfam" id="PF02743">
    <property type="entry name" value="dCache_1"/>
    <property type="match status" value="1"/>
</dbReference>
<evidence type="ECO:0000259" key="12">
    <source>
        <dbReference type="PROSITE" id="PS50885"/>
    </source>
</evidence>
<feature type="transmembrane region" description="Helical" evidence="10">
    <location>
        <begin position="301"/>
        <end position="321"/>
    </location>
</feature>
<comment type="similarity">
    <text evidence="8">Belongs to the methyl-accepting chemotaxis (MCP) protein family.</text>
</comment>
<dbReference type="PROSITE" id="PS50885">
    <property type="entry name" value="HAMP"/>
    <property type="match status" value="1"/>
</dbReference>
<keyword evidence="3" id="KW-0145">Chemotaxis</keyword>
<keyword evidence="7 9" id="KW-0807">Transducer</keyword>
<dbReference type="PROSITE" id="PS50111">
    <property type="entry name" value="CHEMOTAXIS_TRANSDUC_2"/>
    <property type="match status" value="1"/>
</dbReference>
<evidence type="ECO:0000256" key="3">
    <source>
        <dbReference type="ARBA" id="ARBA00022500"/>
    </source>
</evidence>
<keyword evidence="14" id="KW-1185">Reference proteome</keyword>
<organism evidence="13 14">
    <name type="scientific">Paenibacillus flagellatus</name>
    <dbReference type="NCBI Taxonomy" id="2211139"/>
    <lineage>
        <taxon>Bacteria</taxon>
        <taxon>Bacillati</taxon>
        <taxon>Bacillota</taxon>
        <taxon>Bacilli</taxon>
        <taxon>Bacillales</taxon>
        <taxon>Paenibacillaceae</taxon>
        <taxon>Paenibacillus</taxon>
    </lineage>
</organism>
<dbReference type="Proteomes" id="UP000247476">
    <property type="component" value="Unassembled WGS sequence"/>
</dbReference>
<dbReference type="SUPFAM" id="SSF58104">
    <property type="entry name" value="Methyl-accepting chemotaxis protein (MCP) signaling domain"/>
    <property type="match status" value="1"/>
</dbReference>